<feature type="chain" id="PRO_5026084400" evidence="1">
    <location>
        <begin position="21"/>
        <end position="294"/>
    </location>
</feature>
<dbReference type="Proteomes" id="UP000424527">
    <property type="component" value="Unassembled WGS sequence"/>
</dbReference>
<evidence type="ECO:0000313" key="2">
    <source>
        <dbReference type="EMBL" id="KAE8278932.1"/>
    </source>
</evidence>
<sequence length="294" mass="32062">MSRIICVALLLIVVVNSFCAVNCAEFRVTKGHIRKCMCKVMHNGQMKCRSSQLLMKNIKKEDLIKCFCNKTNQHKFPEFQASCRTWIDSSGMSQQVIHAQPKSMVQEAGQWSTGLCECYKDVGDCCFALCCLPVFTCKVTRAVGACPCLPLLDCIGCVPPASLAMRASVRQRYGIQINQAGCSGTVKKERQIRQKVGVVEGQAGRSWSAAIGEKEVVGECVERLPVRVLLLSSILAPDLQGAEEKSSIPRLLLLLLLLLLSQIHCSDLPAGGALGLDSRSTPQLLAACPPEYTT</sequence>
<organism evidence="2 3">
    <name type="scientific">Larimichthys crocea</name>
    <name type="common">Large yellow croaker</name>
    <name type="synonym">Pseudosciaena crocea</name>
    <dbReference type="NCBI Taxonomy" id="215358"/>
    <lineage>
        <taxon>Eukaryota</taxon>
        <taxon>Metazoa</taxon>
        <taxon>Chordata</taxon>
        <taxon>Craniata</taxon>
        <taxon>Vertebrata</taxon>
        <taxon>Euteleostomi</taxon>
        <taxon>Actinopterygii</taxon>
        <taxon>Neopterygii</taxon>
        <taxon>Teleostei</taxon>
        <taxon>Neoteleostei</taxon>
        <taxon>Acanthomorphata</taxon>
        <taxon>Eupercaria</taxon>
        <taxon>Sciaenidae</taxon>
        <taxon>Larimichthys</taxon>
    </lineage>
</organism>
<name>A0A6G0HIS1_LARCR</name>
<accession>A0A6G0HIS1</accession>
<gene>
    <name evidence="2" type="ORF">D5F01_LYC22514</name>
</gene>
<evidence type="ECO:0000313" key="3">
    <source>
        <dbReference type="Proteomes" id="UP000424527"/>
    </source>
</evidence>
<protein>
    <submittedName>
        <fullName evidence="2">Uncharacterized protein</fullName>
    </submittedName>
</protein>
<proteinExistence type="predicted"/>
<evidence type="ECO:0000256" key="1">
    <source>
        <dbReference type="SAM" id="SignalP"/>
    </source>
</evidence>
<keyword evidence="1" id="KW-0732">Signal</keyword>
<dbReference type="EMBL" id="REGW02000023">
    <property type="protein sequence ID" value="KAE8278932.1"/>
    <property type="molecule type" value="Genomic_DNA"/>
</dbReference>
<keyword evidence="3" id="KW-1185">Reference proteome</keyword>
<dbReference type="AlphaFoldDB" id="A0A6G0HIS1"/>
<feature type="signal peptide" evidence="1">
    <location>
        <begin position="1"/>
        <end position="20"/>
    </location>
</feature>
<comment type="caution">
    <text evidence="2">The sequence shown here is derived from an EMBL/GenBank/DDBJ whole genome shotgun (WGS) entry which is preliminary data.</text>
</comment>
<reference evidence="2 3" key="1">
    <citation type="submission" date="2019-07" db="EMBL/GenBank/DDBJ databases">
        <title>Chromosome genome assembly for large yellow croaker.</title>
        <authorList>
            <person name="Xiao S."/>
        </authorList>
    </citation>
    <scope>NUCLEOTIDE SEQUENCE [LARGE SCALE GENOMIC DNA]</scope>
    <source>
        <strain evidence="2">JMULYC20181020</strain>
        <tissue evidence="2">Muscle</tissue>
    </source>
</reference>